<keyword evidence="9 12" id="KW-0961">Cell wall biogenesis/degradation</keyword>
<keyword evidence="4 12" id="KW-0132">Cell division</keyword>
<dbReference type="Pfam" id="PF00275">
    <property type="entry name" value="EPSP_synthase"/>
    <property type="match status" value="1"/>
</dbReference>
<organism evidence="15 16">
    <name type="scientific">Candidatus Staskawiczbacteria bacterium RIFCSPLOWO2_01_FULL_33_9</name>
    <dbReference type="NCBI Taxonomy" id="1802211"/>
    <lineage>
        <taxon>Bacteria</taxon>
        <taxon>Candidatus Staskawicziibacteriota</taxon>
    </lineage>
</organism>
<dbReference type="InterPro" id="IPR050068">
    <property type="entry name" value="MurA_subfamily"/>
</dbReference>
<dbReference type="PANTHER" id="PTHR43783:SF1">
    <property type="entry name" value="UDP-N-ACETYLGLUCOSAMINE 1-CARBOXYVINYLTRANSFERASE"/>
    <property type="match status" value="1"/>
</dbReference>
<dbReference type="EMBL" id="MHOX01000022">
    <property type="protein sequence ID" value="OGZ70685.1"/>
    <property type="molecule type" value="Genomic_DNA"/>
</dbReference>
<comment type="function">
    <text evidence="12">Cell wall formation. Adds enolpyruvyl to UDP-N-acetylglucosamine.</text>
</comment>
<evidence type="ECO:0000256" key="13">
    <source>
        <dbReference type="SAM" id="Coils"/>
    </source>
</evidence>
<evidence type="ECO:0000256" key="10">
    <source>
        <dbReference type="ARBA" id="ARBA00038367"/>
    </source>
</evidence>
<dbReference type="InterPro" id="IPR005750">
    <property type="entry name" value="UDP_GlcNAc_COvinyl_MurA"/>
</dbReference>
<evidence type="ECO:0000256" key="5">
    <source>
        <dbReference type="ARBA" id="ARBA00022679"/>
    </source>
</evidence>
<dbReference type="Proteomes" id="UP000176308">
    <property type="component" value="Unassembled WGS sequence"/>
</dbReference>
<feature type="binding site" evidence="12">
    <location>
        <position position="328"/>
    </location>
    <ligand>
        <name>UDP-N-acetyl-alpha-D-glucosamine</name>
        <dbReference type="ChEBI" id="CHEBI:57705"/>
    </ligand>
</feature>
<evidence type="ECO:0000256" key="2">
    <source>
        <dbReference type="ARBA" id="ARBA00004752"/>
    </source>
</evidence>
<dbReference type="CDD" id="cd01555">
    <property type="entry name" value="UdpNAET"/>
    <property type="match status" value="1"/>
</dbReference>
<keyword evidence="3 12" id="KW-0963">Cytoplasm</keyword>
<evidence type="ECO:0000313" key="16">
    <source>
        <dbReference type="Proteomes" id="UP000176308"/>
    </source>
</evidence>
<dbReference type="InterPro" id="IPR001986">
    <property type="entry name" value="Enolpyruvate_Tfrase_dom"/>
</dbReference>
<dbReference type="GO" id="GO:0051301">
    <property type="term" value="P:cell division"/>
    <property type="evidence" value="ECO:0007669"/>
    <property type="project" value="UniProtKB-KW"/>
</dbReference>
<dbReference type="InterPro" id="IPR036968">
    <property type="entry name" value="Enolpyruvate_Tfrase_sf"/>
</dbReference>
<evidence type="ECO:0000256" key="9">
    <source>
        <dbReference type="ARBA" id="ARBA00023316"/>
    </source>
</evidence>
<reference evidence="15 16" key="1">
    <citation type="journal article" date="2016" name="Nat. Commun.">
        <title>Thousands of microbial genomes shed light on interconnected biogeochemical processes in an aquifer system.</title>
        <authorList>
            <person name="Anantharaman K."/>
            <person name="Brown C.T."/>
            <person name="Hug L.A."/>
            <person name="Sharon I."/>
            <person name="Castelle C.J."/>
            <person name="Probst A.J."/>
            <person name="Thomas B.C."/>
            <person name="Singh A."/>
            <person name="Wilkins M.J."/>
            <person name="Karaoz U."/>
            <person name="Brodie E.L."/>
            <person name="Williams K.H."/>
            <person name="Hubbard S.S."/>
            <person name="Banfield J.F."/>
        </authorList>
    </citation>
    <scope>NUCLEOTIDE SEQUENCE [LARGE SCALE GENOMIC DNA]</scope>
</reference>
<gene>
    <name evidence="12" type="primary">murA</name>
    <name evidence="15" type="ORF">A2904_01860</name>
</gene>
<evidence type="ECO:0000256" key="3">
    <source>
        <dbReference type="ARBA" id="ARBA00022490"/>
    </source>
</evidence>
<feature type="active site" description="Proton donor" evidence="12">
    <location>
        <position position="118"/>
    </location>
</feature>
<dbReference type="PANTHER" id="PTHR43783">
    <property type="entry name" value="UDP-N-ACETYLGLUCOSAMINE 1-CARBOXYVINYLTRANSFERASE"/>
    <property type="match status" value="1"/>
</dbReference>
<feature type="domain" description="Enolpyruvate transferase" evidence="14">
    <location>
        <begin position="8"/>
        <end position="408"/>
    </location>
</feature>
<proteinExistence type="inferred from homology"/>
<feature type="binding site" evidence="12">
    <location>
        <begin position="23"/>
        <end position="24"/>
    </location>
    <ligand>
        <name>phosphoenolpyruvate</name>
        <dbReference type="ChEBI" id="CHEBI:58702"/>
    </ligand>
</feature>
<accession>A0A1G2I7K0</accession>
<keyword evidence="8 12" id="KW-0131">Cell cycle</keyword>
<dbReference type="GO" id="GO:0019277">
    <property type="term" value="P:UDP-N-acetylgalactosamine biosynthetic process"/>
    <property type="evidence" value="ECO:0007669"/>
    <property type="project" value="InterPro"/>
</dbReference>
<dbReference type="NCBIfam" id="TIGR01072">
    <property type="entry name" value="murA"/>
    <property type="match status" value="1"/>
</dbReference>
<evidence type="ECO:0000256" key="7">
    <source>
        <dbReference type="ARBA" id="ARBA00022984"/>
    </source>
</evidence>
<keyword evidence="13" id="KW-0175">Coiled coil</keyword>
<feature type="coiled-coil region" evidence="13">
    <location>
        <begin position="58"/>
        <end position="85"/>
    </location>
</feature>
<comment type="pathway">
    <text evidence="2 12">Cell wall biogenesis; peptidoglycan biosynthesis.</text>
</comment>
<evidence type="ECO:0000256" key="6">
    <source>
        <dbReference type="ARBA" id="ARBA00022960"/>
    </source>
</evidence>
<keyword evidence="5 12" id="KW-0808">Transferase</keyword>
<dbReference type="GO" id="GO:0005737">
    <property type="term" value="C:cytoplasm"/>
    <property type="evidence" value="ECO:0007669"/>
    <property type="project" value="UniProtKB-SubCell"/>
</dbReference>
<evidence type="ECO:0000256" key="12">
    <source>
        <dbReference type="HAMAP-Rule" id="MF_00111"/>
    </source>
</evidence>
<dbReference type="HAMAP" id="MF_00111">
    <property type="entry name" value="MurA"/>
    <property type="match status" value="1"/>
</dbReference>
<dbReference type="GO" id="GO:0008760">
    <property type="term" value="F:UDP-N-acetylglucosamine 1-carboxyvinyltransferase activity"/>
    <property type="evidence" value="ECO:0007669"/>
    <property type="project" value="UniProtKB-UniRule"/>
</dbReference>
<evidence type="ECO:0000256" key="8">
    <source>
        <dbReference type="ARBA" id="ARBA00023306"/>
    </source>
</evidence>
<dbReference type="EC" id="2.5.1.7" evidence="12"/>
<dbReference type="NCBIfam" id="NF006873">
    <property type="entry name" value="PRK09369.1"/>
    <property type="match status" value="1"/>
</dbReference>
<dbReference type="AlphaFoldDB" id="A0A1G2I7K0"/>
<evidence type="ECO:0000313" key="15">
    <source>
        <dbReference type="EMBL" id="OGZ70685.1"/>
    </source>
</evidence>
<comment type="caution">
    <text evidence="15">The sequence shown here is derived from an EMBL/GenBank/DDBJ whole genome shotgun (WGS) entry which is preliminary data.</text>
</comment>
<evidence type="ECO:0000256" key="1">
    <source>
        <dbReference type="ARBA" id="ARBA00004496"/>
    </source>
</evidence>
<evidence type="ECO:0000259" key="14">
    <source>
        <dbReference type="Pfam" id="PF00275"/>
    </source>
</evidence>
<dbReference type="GO" id="GO:0009252">
    <property type="term" value="P:peptidoglycan biosynthetic process"/>
    <property type="evidence" value="ECO:0007669"/>
    <property type="project" value="UniProtKB-UniRule"/>
</dbReference>
<protein>
    <recommendedName>
        <fullName evidence="12">UDP-N-acetylglucosamine 1-carboxyvinyltransferase</fullName>
        <ecNumber evidence="12">2.5.1.7</ecNumber>
    </recommendedName>
    <alternativeName>
        <fullName evidence="12">Enoylpyruvate transferase</fullName>
    </alternativeName>
    <alternativeName>
        <fullName evidence="12">UDP-N-acetylglucosamine enolpyruvyl transferase</fullName>
        <shortName evidence="12">EPT</shortName>
    </alternativeName>
</protein>
<dbReference type="GO" id="GO:0071555">
    <property type="term" value="P:cell wall organization"/>
    <property type="evidence" value="ECO:0007669"/>
    <property type="project" value="UniProtKB-KW"/>
</dbReference>
<dbReference type="UniPathway" id="UPA00219"/>
<name>A0A1G2I7K0_9BACT</name>
<comment type="caution">
    <text evidence="12">Lacks conserved residue(s) required for the propagation of feature annotation.</text>
</comment>
<comment type="subcellular location">
    <subcellularLocation>
        <location evidence="1 12">Cytoplasm</location>
    </subcellularLocation>
</comment>
<feature type="binding site" evidence="12">
    <location>
        <position position="306"/>
    </location>
    <ligand>
        <name>UDP-N-acetyl-alpha-D-glucosamine</name>
        <dbReference type="ChEBI" id="CHEBI:57705"/>
    </ligand>
</feature>
<keyword evidence="7 12" id="KW-0573">Peptidoglycan synthesis</keyword>
<comment type="similarity">
    <text evidence="10 12">Belongs to the EPSP synthase family. MurA subfamily.</text>
</comment>
<dbReference type="InterPro" id="IPR013792">
    <property type="entry name" value="RNA3'P_cycl/enolpyr_Trfase_a/b"/>
</dbReference>
<dbReference type="Gene3D" id="3.65.10.10">
    <property type="entry name" value="Enolpyruvate transferase domain"/>
    <property type="match status" value="2"/>
</dbReference>
<dbReference type="GO" id="GO:0008360">
    <property type="term" value="P:regulation of cell shape"/>
    <property type="evidence" value="ECO:0007669"/>
    <property type="project" value="UniProtKB-KW"/>
</dbReference>
<evidence type="ECO:0000256" key="11">
    <source>
        <dbReference type="ARBA" id="ARBA00047527"/>
    </source>
</evidence>
<comment type="catalytic activity">
    <reaction evidence="11 12">
        <text>phosphoenolpyruvate + UDP-N-acetyl-alpha-D-glucosamine = UDP-N-acetyl-3-O-(1-carboxyvinyl)-alpha-D-glucosamine + phosphate</text>
        <dbReference type="Rhea" id="RHEA:18681"/>
        <dbReference type="ChEBI" id="CHEBI:43474"/>
        <dbReference type="ChEBI" id="CHEBI:57705"/>
        <dbReference type="ChEBI" id="CHEBI:58702"/>
        <dbReference type="ChEBI" id="CHEBI:68483"/>
        <dbReference type="EC" id="2.5.1.7"/>
    </reaction>
</comment>
<sequence length="421" mass="46510">MADKFVINGNKELSGEIEVRGSKNAAGPCLAAVLLTQEECIIDNIPLIEDIKSTIEILKSLRVKVEFLSERKIKLKAENINLETMDYQMFSRSRISVLFVGPLLTRFKKFKFPPPGGDKIGLRPISVQLKALKKLGARIEREDGYYSVECDELLGKEIILEEFSPTATESLMMAAVLAKGKTIIKGAASELSVQDLGAMLLLMGANIKGLGTHTIEIEGVQSLHGCEHTVQFEHLEAGTFIVIAALTPGKVVVKNVNTNYLDLFLEKLKEIGVNLDIGENQVTVFYSPFLNPVKVQALPHPGFPTDLLPIIAPLLTRAQGKSLIHDPLYENRFTYVHELRKMGADIEIVDPHRAFIFGPKKMEGINIESSDIRAGAGLVIAALMAEGKTTINNVFQIDRGYEKIEERLQKLGADIKRISHV</sequence>
<keyword evidence="6 12" id="KW-0133">Cell shape</keyword>
<dbReference type="SUPFAM" id="SSF55205">
    <property type="entry name" value="EPT/RTPC-like"/>
    <property type="match status" value="1"/>
</dbReference>
<feature type="binding site" evidence="12">
    <location>
        <position position="94"/>
    </location>
    <ligand>
        <name>UDP-N-acetyl-alpha-D-glucosamine</name>
        <dbReference type="ChEBI" id="CHEBI:57705"/>
    </ligand>
</feature>
<evidence type="ECO:0000256" key="4">
    <source>
        <dbReference type="ARBA" id="ARBA00022618"/>
    </source>
</evidence>